<dbReference type="GO" id="GO:0047372">
    <property type="term" value="F:monoacylglycerol lipase activity"/>
    <property type="evidence" value="ECO:0007669"/>
    <property type="project" value="TreeGrafter"/>
</dbReference>
<evidence type="ECO:0000259" key="1">
    <source>
        <dbReference type="Pfam" id="PF00561"/>
    </source>
</evidence>
<gene>
    <name evidence="2" type="primary">phaD</name>
    <name evidence="2" type="ORF">GCM10017577_35490</name>
</gene>
<comment type="caution">
    <text evidence="2">The sequence shown here is derived from an EMBL/GenBank/DDBJ whole genome shotgun (WGS) entry which is preliminary data.</text>
</comment>
<dbReference type="GO" id="GO:0016020">
    <property type="term" value="C:membrane"/>
    <property type="evidence" value="ECO:0007669"/>
    <property type="project" value="TreeGrafter"/>
</dbReference>
<dbReference type="PANTHER" id="PTHR43798">
    <property type="entry name" value="MONOACYLGLYCEROL LIPASE"/>
    <property type="match status" value="1"/>
</dbReference>
<dbReference type="RefSeq" id="WP_051737735.1">
    <property type="nucleotide sequence ID" value="NZ_BAAAUZ010000029.1"/>
</dbReference>
<dbReference type="PRINTS" id="PR00111">
    <property type="entry name" value="ABHYDROLASE"/>
</dbReference>
<evidence type="ECO:0000313" key="3">
    <source>
        <dbReference type="Proteomes" id="UP001143463"/>
    </source>
</evidence>
<dbReference type="PANTHER" id="PTHR43798:SF5">
    <property type="entry name" value="MONOACYLGLYCEROL LIPASE ABHD6"/>
    <property type="match status" value="1"/>
</dbReference>
<evidence type="ECO:0000313" key="2">
    <source>
        <dbReference type="EMBL" id="GLL12408.1"/>
    </source>
</evidence>
<accession>A0A9W6L3I1</accession>
<keyword evidence="3" id="KW-1185">Reference proteome</keyword>
<dbReference type="InterPro" id="IPR050266">
    <property type="entry name" value="AB_hydrolase_sf"/>
</dbReference>
<dbReference type="Gene3D" id="3.40.50.1820">
    <property type="entry name" value="alpha/beta hydrolase"/>
    <property type="match status" value="1"/>
</dbReference>
<reference evidence="2" key="2">
    <citation type="submission" date="2023-01" db="EMBL/GenBank/DDBJ databases">
        <authorList>
            <person name="Sun Q."/>
            <person name="Evtushenko L."/>
        </authorList>
    </citation>
    <scope>NUCLEOTIDE SEQUENCE</scope>
    <source>
        <strain evidence="2">VKM Ac-1069</strain>
    </source>
</reference>
<dbReference type="GO" id="GO:0046464">
    <property type="term" value="P:acylglycerol catabolic process"/>
    <property type="evidence" value="ECO:0007669"/>
    <property type="project" value="TreeGrafter"/>
</dbReference>
<dbReference type="Proteomes" id="UP001143463">
    <property type="component" value="Unassembled WGS sequence"/>
</dbReference>
<dbReference type="InterPro" id="IPR029058">
    <property type="entry name" value="AB_hydrolase_fold"/>
</dbReference>
<dbReference type="EMBL" id="BSFQ01000014">
    <property type="protein sequence ID" value="GLL12408.1"/>
    <property type="molecule type" value="Genomic_DNA"/>
</dbReference>
<reference evidence="2" key="1">
    <citation type="journal article" date="2014" name="Int. J. Syst. Evol. Microbiol.">
        <title>Complete genome sequence of Corynebacterium casei LMG S-19264T (=DSM 44701T), isolated from a smear-ripened cheese.</title>
        <authorList>
            <consortium name="US DOE Joint Genome Institute (JGI-PGF)"/>
            <person name="Walter F."/>
            <person name="Albersmeier A."/>
            <person name="Kalinowski J."/>
            <person name="Ruckert C."/>
        </authorList>
    </citation>
    <scope>NUCLEOTIDE SEQUENCE</scope>
    <source>
        <strain evidence="2">VKM Ac-1069</strain>
    </source>
</reference>
<name>A0A9W6L3I1_9PSEU</name>
<protein>
    <submittedName>
        <fullName evidence="2">Poly(3-hydroxyalkanoic acid) depolymerase</fullName>
    </submittedName>
</protein>
<proteinExistence type="predicted"/>
<dbReference type="Pfam" id="PF00561">
    <property type="entry name" value="Abhydrolase_1"/>
    <property type="match status" value="1"/>
</dbReference>
<dbReference type="SUPFAM" id="SSF53474">
    <property type="entry name" value="alpha/beta-Hydrolases"/>
    <property type="match status" value="1"/>
</dbReference>
<dbReference type="InterPro" id="IPR011942">
    <property type="entry name" value="PHA_depoly_arom"/>
</dbReference>
<dbReference type="InterPro" id="IPR000073">
    <property type="entry name" value="AB_hydrolase_1"/>
</dbReference>
<sequence>MTGTLGEVTTRTVGGRTLRVAIRRGNPSRTPLLLLNGIGARLEMLEPFVEALPRELEVIRFDVPGVGGSPRPRMPYHMATFALTVGKLVRELGYGKVDVLGYSWGGGLAQQSALTGRDWVRRLVLVATGTGSLMVPARPAVLSKMLTPRRYRDPAYAAQVAGEIYGGSMRTHPERAARLLQSSDDGDPAGYERGYLYQLLAGAGWTTLPVLRLIAARTLIVSGDDDPIIPLVNARVLRHGIPDSHLHVYRGGHLALLTESHELAPVIDRFLTAP</sequence>
<feature type="domain" description="AB hydrolase-1" evidence="1">
    <location>
        <begin position="31"/>
        <end position="259"/>
    </location>
</feature>
<organism evidence="2 3">
    <name type="scientific">Pseudonocardia halophobica</name>
    <dbReference type="NCBI Taxonomy" id="29401"/>
    <lineage>
        <taxon>Bacteria</taxon>
        <taxon>Bacillati</taxon>
        <taxon>Actinomycetota</taxon>
        <taxon>Actinomycetes</taxon>
        <taxon>Pseudonocardiales</taxon>
        <taxon>Pseudonocardiaceae</taxon>
        <taxon>Pseudonocardia</taxon>
    </lineage>
</organism>
<dbReference type="NCBIfam" id="TIGR02240">
    <property type="entry name" value="PHA_depoly_arom"/>
    <property type="match status" value="1"/>
</dbReference>
<dbReference type="AlphaFoldDB" id="A0A9W6L3I1"/>